<evidence type="ECO:0000313" key="6">
    <source>
        <dbReference type="EMBL" id="QCE20589.1"/>
    </source>
</evidence>
<keyword evidence="1 4" id="KW-0808">Transferase</keyword>
<keyword evidence="2 4" id="KW-0548">Nucleotidyltransferase</keyword>
<dbReference type="Pfam" id="PF00998">
    <property type="entry name" value="RdRP_3"/>
    <property type="match status" value="1"/>
</dbReference>
<evidence type="ECO:0000256" key="1">
    <source>
        <dbReference type="ARBA" id="ARBA00022679"/>
    </source>
</evidence>
<keyword evidence="3 4" id="KW-0693">Viral RNA replication</keyword>
<feature type="domain" description="RdRp catalytic" evidence="5">
    <location>
        <begin position="146"/>
        <end position="264"/>
    </location>
</feature>
<keyword evidence="4" id="KW-0696">RNA-directed RNA polymerase</keyword>
<protein>
    <recommendedName>
        <fullName evidence="4">RNA-directed RNA polymerase</fullName>
        <ecNumber evidence="4">2.7.7.48</ecNumber>
    </recommendedName>
</protein>
<dbReference type="GO" id="GO:0003968">
    <property type="term" value="F:RNA-directed RNA polymerase activity"/>
    <property type="evidence" value="ECO:0007669"/>
    <property type="project" value="UniProtKB-KW"/>
</dbReference>
<proteinExistence type="predicted"/>
<name>A0A4D6NSZ7_9VIRU</name>
<evidence type="ECO:0000259" key="5">
    <source>
        <dbReference type="PROSITE" id="PS50507"/>
    </source>
</evidence>
<evidence type="ECO:0000256" key="2">
    <source>
        <dbReference type="ARBA" id="ARBA00022695"/>
    </source>
</evidence>
<dbReference type="PROSITE" id="PS50507">
    <property type="entry name" value="RDRP_SSRNA_POS"/>
    <property type="match status" value="1"/>
</dbReference>
<dbReference type="SUPFAM" id="SSF56672">
    <property type="entry name" value="DNA/RNA polymerases"/>
    <property type="match status" value="1"/>
</dbReference>
<sequence>MPAVTGSKQLYRSIKLFTSRWVKDHLKPLDIETDVSFESWLEDTGYEEWRKAELREVYENVLNPLQNLSKKRREHFLVDLFAKDENYLDFKHARGIYARDDIAKCYFGPYFKRIEDQLYKNPSFIKHVPVSDRAAYIYDKLHSPGAVYVQTDYTSYESHFSPELMQACEFVLYKYMLRGVLGGSEALYVMKEVLQGVNPIKNKFFSCAVLACRMSGEMNTSLGNGFSNLMLYSYQCYKLGVPVNGVVEGDDGLFAALPGQHPTTDMFTKSGCIIKLNVFERISDASFCGLLFDETDKQIITDPLKVLLKFGWTTKQYANAGQRKLTGLLRAKAMSFMVQYPGCPLVAALSRYGMRVSRGYDVRKLISRKGINEYERELSRYALANFHKYMDVEIGIQTRLLFEELFGIDVMTQLVIEEYFDNKNDLSPINLDLISDVFPTQYGVYWNNYVIAVTRQSDMHNFIETYPYIRHVAVDLAAL</sequence>
<keyword evidence="4" id="KW-0547">Nucleotide-binding</keyword>
<dbReference type="InterPro" id="IPR043502">
    <property type="entry name" value="DNA/RNA_pol_sf"/>
</dbReference>
<dbReference type="GO" id="GO:0000166">
    <property type="term" value="F:nucleotide binding"/>
    <property type="evidence" value="ECO:0007669"/>
    <property type="project" value="UniProtKB-KW"/>
</dbReference>
<dbReference type="EC" id="2.7.7.48" evidence="4"/>
<comment type="catalytic activity">
    <reaction evidence="4">
        <text>RNA(n) + a ribonucleoside 5'-triphosphate = RNA(n+1) + diphosphate</text>
        <dbReference type="Rhea" id="RHEA:21248"/>
        <dbReference type="Rhea" id="RHEA-COMP:14527"/>
        <dbReference type="Rhea" id="RHEA-COMP:17342"/>
        <dbReference type="ChEBI" id="CHEBI:33019"/>
        <dbReference type="ChEBI" id="CHEBI:61557"/>
        <dbReference type="ChEBI" id="CHEBI:140395"/>
        <dbReference type="EC" id="2.7.7.48"/>
    </reaction>
</comment>
<dbReference type="InterPro" id="IPR007094">
    <property type="entry name" value="RNA-dir_pol_PSvirus"/>
</dbReference>
<reference evidence="6" key="1">
    <citation type="submission" date="2018-11" db="EMBL/GenBank/DDBJ databases">
        <title>The virome of a stingless bee affected by an annual syndrome in Southern Brazil.</title>
        <authorList>
            <person name="Caesar L."/>
            <person name="Cibulski S.P."/>
            <person name="Canal C.W."/>
            <person name="Blochtein B."/>
            <person name="Sattler A."/>
            <person name="Haag K.L."/>
        </authorList>
    </citation>
    <scope>NUCLEOTIDE SEQUENCE</scope>
    <source>
        <strain evidence="6">MqV2</strain>
    </source>
</reference>
<dbReference type="GO" id="GO:0039694">
    <property type="term" value="P:viral RNA genome replication"/>
    <property type="evidence" value="ECO:0007669"/>
    <property type="project" value="InterPro"/>
</dbReference>
<dbReference type="EMBL" id="MK190905">
    <property type="protein sequence ID" value="QCE20589.1"/>
    <property type="molecule type" value="Genomic_RNA"/>
</dbReference>
<dbReference type="InterPro" id="IPR002166">
    <property type="entry name" value="RNA_pol_HCV"/>
</dbReference>
<evidence type="ECO:0000256" key="4">
    <source>
        <dbReference type="RuleBase" id="RU363062"/>
    </source>
</evidence>
<evidence type="ECO:0000256" key="3">
    <source>
        <dbReference type="ARBA" id="ARBA00022953"/>
    </source>
</evidence>
<accession>A0A4D6NSZ7</accession>
<dbReference type="GO" id="GO:0003723">
    <property type="term" value="F:RNA binding"/>
    <property type="evidence" value="ECO:0007669"/>
    <property type="project" value="InterPro"/>
</dbReference>
<gene>
    <name evidence="6" type="primary">NSP</name>
</gene>
<organism evidence="6">
    <name type="scientific">Melipona quadrifasciata virus 2</name>
    <dbReference type="NCBI Taxonomy" id="2571178"/>
    <lineage>
        <taxon>Viruses</taxon>
        <taxon>Riboviria</taxon>
    </lineage>
</organism>